<dbReference type="Proteomes" id="UP000028523">
    <property type="component" value="Unassembled WGS sequence"/>
</dbReference>
<organism evidence="1 2">
    <name type="scientific">Malacoplasma iowae DK-CPA</name>
    <dbReference type="NCBI Taxonomy" id="1394179"/>
    <lineage>
        <taxon>Bacteria</taxon>
        <taxon>Bacillati</taxon>
        <taxon>Mycoplasmatota</taxon>
        <taxon>Mycoplasmoidales</taxon>
        <taxon>Mycoplasmoidaceae</taxon>
        <taxon>Malacoplasma</taxon>
    </lineage>
</organism>
<sequence>MKNSNKKGKIWKWLVPTIAVLTLGITLPVTITLCSSTKNNKNPNISKIDLKANLDVIKTEIEKVKKLTNSNQKNEVEIQIKDSLNKSEKFKSSIKNINIDLIDKPQNEKQIANVNIEFESNGFSITNYDALENGYSFDSSKNKLTISNVVTNIQGTLNAEIDLKANLNVIKNEITKVNNLSDATQKDSVATQIKESLNNSDKFKSSIKNISIALTDKPNNEKQIATITIEFQTNGFTITNYNDLESGYSFNNSNKQLTISNINTNIQGTQNIQIDLKANLESIKEEVKKVQSLSDTNQKDNIANQIKDLLNKPEKLKSSIKNLTIELIDNPKNEKQEAIINIEFETNGFTITNYEQLDSGYTFNNSNNKLTISNIYTSIQGTIDTNLNLTTDLENQIYSSINKTIDDNNFSLSDFLNNKSKIQQALFESLSKIPNLNRLINLVDIFSTTSGINPKEVNVQINFKNGITVNIDNFQTTKFQLTVSGNNYQITTKNPITLK</sequence>
<protein>
    <submittedName>
        <fullName evidence="1">Uncharacterized protein</fullName>
    </submittedName>
</protein>
<proteinExistence type="predicted"/>
<dbReference type="RefSeq" id="WP_036451328.1">
    <property type="nucleotide sequence ID" value="NZ_AWQU01000045.1"/>
</dbReference>
<dbReference type="EMBL" id="AWQU01000045">
    <property type="protein sequence ID" value="KFB07926.1"/>
    <property type="molecule type" value="Genomic_DNA"/>
</dbReference>
<evidence type="ECO:0000313" key="1">
    <source>
        <dbReference type="EMBL" id="KFB07926.1"/>
    </source>
</evidence>
<accession>A0A084U4P0</accession>
<reference evidence="1 2" key="1">
    <citation type="journal article" date="2014" name="PLoS ONE">
        <title>Reduction of Hydrogen Peroxide Accumulation and Toxicity by a Catalase from Mycoplasma iowae.</title>
        <authorList>
            <person name="Pritchard R.E."/>
            <person name="Prassinos A.J."/>
            <person name="Osborne J.D."/>
            <person name="Raviv Z."/>
            <person name="Balish M.F."/>
        </authorList>
    </citation>
    <scope>NUCLEOTIDE SEQUENCE [LARGE SCALE GENOMIC DNA]</scope>
    <source>
        <strain evidence="1 2">DK-CPA</strain>
    </source>
</reference>
<comment type="caution">
    <text evidence="1">The sequence shown here is derived from an EMBL/GenBank/DDBJ whole genome shotgun (WGS) entry which is preliminary data.</text>
</comment>
<keyword evidence="2" id="KW-1185">Reference proteome</keyword>
<gene>
    <name evidence="1" type="ORF">P271_791</name>
</gene>
<name>A0A084U4P0_MALIO</name>
<evidence type="ECO:0000313" key="2">
    <source>
        <dbReference type="Proteomes" id="UP000028523"/>
    </source>
</evidence>
<dbReference type="AlphaFoldDB" id="A0A084U4P0"/>